<comment type="caution">
    <text evidence="8">The sequence shown here is derived from an EMBL/GenBank/DDBJ whole genome shotgun (WGS) entry which is preliminary data.</text>
</comment>
<dbReference type="CDD" id="cd00685">
    <property type="entry name" value="Trans_IPPS_HT"/>
    <property type="match status" value="1"/>
</dbReference>
<dbReference type="EMBL" id="CM026427">
    <property type="protein sequence ID" value="KAG0568895.1"/>
    <property type="molecule type" value="Genomic_DNA"/>
</dbReference>
<accession>A0A8T0HDA9</accession>
<dbReference type="GO" id="GO:0008299">
    <property type="term" value="P:isoprenoid biosynthetic process"/>
    <property type="evidence" value="ECO:0007669"/>
    <property type="project" value="UniProtKB-KW"/>
</dbReference>
<organism evidence="8 9">
    <name type="scientific">Ceratodon purpureus</name>
    <name type="common">Fire moss</name>
    <name type="synonym">Dicranum purpureum</name>
    <dbReference type="NCBI Taxonomy" id="3225"/>
    <lineage>
        <taxon>Eukaryota</taxon>
        <taxon>Viridiplantae</taxon>
        <taxon>Streptophyta</taxon>
        <taxon>Embryophyta</taxon>
        <taxon>Bryophyta</taxon>
        <taxon>Bryophytina</taxon>
        <taxon>Bryopsida</taxon>
        <taxon>Dicranidae</taxon>
        <taxon>Pseudoditrichales</taxon>
        <taxon>Ditrichaceae</taxon>
        <taxon>Ceratodon</taxon>
    </lineage>
</organism>
<keyword evidence="6" id="KW-0414">Isoprene biosynthesis</keyword>
<proteinExistence type="inferred from homology"/>
<name>A0A8T0HDA9_CERPU</name>
<dbReference type="InterPro" id="IPR033749">
    <property type="entry name" value="Polyprenyl_synt_CS"/>
</dbReference>
<dbReference type="GO" id="GO:0046872">
    <property type="term" value="F:metal ion binding"/>
    <property type="evidence" value="ECO:0007669"/>
    <property type="project" value="UniProtKB-KW"/>
</dbReference>
<dbReference type="InterPro" id="IPR008949">
    <property type="entry name" value="Isoprenoid_synthase_dom_sf"/>
</dbReference>
<reference evidence="8 9" key="1">
    <citation type="submission" date="2020-06" db="EMBL/GenBank/DDBJ databases">
        <title>WGS assembly of Ceratodon purpureus strain R40.</title>
        <authorList>
            <person name="Carey S.B."/>
            <person name="Jenkins J."/>
            <person name="Shu S."/>
            <person name="Lovell J.T."/>
            <person name="Sreedasyam A."/>
            <person name="Maumus F."/>
            <person name="Tiley G.P."/>
            <person name="Fernandez-Pozo N."/>
            <person name="Barry K."/>
            <person name="Chen C."/>
            <person name="Wang M."/>
            <person name="Lipzen A."/>
            <person name="Daum C."/>
            <person name="Saski C.A."/>
            <person name="Payton A.C."/>
            <person name="Mcbreen J.C."/>
            <person name="Conrad R.E."/>
            <person name="Kollar L.M."/>
            <person name="Olsson S."/>
            <person name="Huttunen S."/>
            <person name="Landis J.B."/>
            <person name="Wickett N.J."/>
            <person name="Johnson M.G."/>
            <person name="Rensing S.A."/>
            <person name="Grimwood J."/>
            <person name="Schmutz J."/>
            <person name="Mcdaniel S.F."/>
        </authorList>
    </citation>
    <scope>NUCLEOTIDE SEQUENCE [LARGE SCALE GENOMIC DNA]</scope>
    <source>
        <strain evidence="8 9">R40</strain>
    </source>
</reference>
<dbReference type="Pfam" id="PF00348">
    <property type="entry name" value="polyprenyl_synt"/>
    <property type="match status" value="1"/>
</dbReference>
<dbReference type="GO" id="GO:0004659">
    <property type="term" value="F:prenyltransferase activity"/>
    <property type="evidence" value="ECO:0007669"/>
    <property type="project" value="InterPro"/>
</dbReference>
<dbReference type="Gene3D" id="1.10.600.10">
    <property type="entry name" value="Farnesyl Diphosphate Synthase"/>
    <property type="match status" value="1"/>
</dbReference>
<evidence type="ECO:0000256" key="4">
    <source>
        <dbReference type="ARBA" id="ARBA00022723"/>
    </source>
</evidence>
<dbReference type="GO" id="GO:0006744">
    <property type="term" value="P:ubiquinone biosynthetic process"/>
    <property type="evidence" value="ECO:0007669"/>
    <property type="project" value="TreeGrafter"/>
</dbReference>
<keyword evidence="4" id="KW-0479">Metal-binding</keyword>
<evidence type="ECO:0000256" key="7">
    <source>
        <dbReference type="RuleBase" id="RU004466"/>
    </source>
</evidence>
<comment type="similarity">
    <text evidence="2 7">Belongs to the FPP/GGPP synthase family.</text>
</comment>
<dbReference type="InterPro" id="IPR000092">
    <property type="entry name" value="Polyprenyl_synt"/>
</dbReference>
<sequence>MLAAARGGRCVLSRLLKVSPGRKQAQASLLTFLCGKERRSTSLPLPSLDIPLPFLRRLNALPHSTLGDDDAYQDKVDPVSLVAEELACLASNLRMRVTADILNVPSLANAAEYFFKLGVEGKRFRPMVLMLMASSLNLLPSPTPDLKLGVDDRRIRQYRVAEITEMIHVATLVHDDVVDQSDSRRGISSLNHNIGNKLAVLAGDFLLAKASIGLSTLRNGEVMALVSETLEHLATGEFMQLAADTQQSCSMEYYLQKTYLKTASLMANSCKSIALLADQPREVAMLAFDYGRHLGLAYQLVDDALDFKGTSATLGKPALADLREGITTAPILFALQEEPFMQTLINRKFSEEGDSRMAVKLVKKTRGVAKTLELAAKHAQQAESAIAQFPPCSDSRSQQCRQALADLTHSVVKRSM</sequence>
<keyword evidence="5" id="KW-0460">Magnesium</keyword>
<dbReference type="SUPFAM" id="SSF48576">
    <property type="entry name" value="Terpenoid synthases"/>
    <property type="match status" value="1"/>
</dbReference>
<dbReference type="Proteomes" id="UP000822688">
    <property type="component" value="Chromosome 6"/>
</dbReference>
<dbReference type="SFLD" id="SFLDS00005">
    <property type="entry name" value="Isoprenoid_Synthase_Type_I"/>
    <property type="match status" value="1"/>
</dbReference>
<evidence type="ECO:0000256" key="3">
    <source>
        <dbReference type="ARBA" id="ARBA00022679"/>
    </source>
</evidence>
<dbReference type="GO" id="GO:1990234">
    <property type="term" value="C:transferase complex"/>
    <property type="evidence" value="ECO:0007669"/>
    <property type="project" value="TreeGrafter"/>
</dbReference>
<dbReference type="PANTHER" id="PTHR12001">
    <property type="entry name" value="GERANYLGERANYL PYROPHOSPHATE SYNTHASE"/>
    <property type="match status" value="1"/>
</dbReference>
<protein>
    <submittedName>
        <fullName evidence="8">Uncharacterized protein</fullName>
    </submittedName>
</protein>
<dbReference type="PROSITE" id="PS00723">
    <property type="entry name" value="POLYPRENYL_SYNTHASE_1"/>
    <property type="match status" value="1"/>
</dbReference>
<keyword evidence="9" id="KW-1185">Reference proteome</keyword>
<keyword evidence="3 7" id="KW-0808">Transferase</keyword>
<evidence type="ECO:0000256" key="1">
    <source>
        <dbReference type="ARBA" id="ARBA00001946"/>
    </source>
</evidence>
<gene>
    <name evidence="8" type="ORF">KC19_6G050600</name>
</gene>
<comment type="cofactor">
    <cofactor evidence="1">
        <name>Mg(2+)</name>
        <dbReference type="ChEBI" id="CHEBI:18420"/>
    </cofactor>
</comment>
<evidence type="ECO:0000256" key="2">
    <source>
        <dbReference type="ARBA" id="ARBA00006706"/>
    </source>
</evidence>
<dbReference type="AlphaFoldDB" id="A0A8T0HDA9"/>
<evidence type="ECO:0000313" key="9">
    <source>
        <dbReference type="Proteomes" id="UP000822688"/>
    </source>
</evidence>
<dbReference type="PANTHER" id="PTHR12001:SF69">
    <property type="entry name" value="ALL TRANS-POLYPRENYL-DIPHOSPHATE SYNTHASE PDSS1"/>
    <property type="match status" value="1"/>
</dbReference>
<evidence type="ECO:0000256" key="6">
    <source>
        <dbReference type="ARBA" id="ARBA00023229"/>
    </source>
</evidence>
<evidence type="ECO:0000256" key="5">
    <source>
        <dbReference type="ARBA" id="ARBA00022842"/>
    </source>
</evidence>
<evidence type="ECO:0000313" key="8">
    <source>
        <dbReference type="EMBL" id="KAG0568895.1"/>
    </source>
</evidence>